<feature type="signal peptide" evidence="13">
    <location>
        <begin position="1"/>
        <end position="18"/>
    </location>
</feature>
<dbReference type="InterPro" id="IPR058704">
    <property type="entry name" value="BGLAP-like_C"/>
</dbReference>
<dbReference type="SUPFAM" id="SSF57630">
    <property type="entry name" value="GLA-domain"/>
    <property type="match status" value="1"/>
</dbReference>
<comment type="similarity">
    <text evidence="2">Belongs to the osteocalcin/matrix Gla protein family.</text>
</comment>
<evidence type="ECO:0000256" key="6">
    <source>
        <dbReference type="ARBA" id="ARBA00022723"/>
    </source>
</evidence>
<keyword evidence="6" id="KW-0479">Metal-binding</keyword>
<feature type="domain" description="Gla" evidence="14">
    <location>
        <begin position="161"/>
        <end position="201"/>
    </location>
</feature>
<dbReference type="GO" id="GO:0005509">
    <property type="term" value="F:calcium ion binding"/>
    <property type="evidence" value="ECO:0007669"/>
    <property type="project" value="InterPro"/>
</dbReference>
<evidence type="ECO:0000313" key="16">
    <source>
        <dbReference type="Proteomes" id="UP000261620"/>
    </source>
</evidence>
<evidence type="ECO:0000256" key="7">
    <source>
        <dbReference type="ARBA" id="ARBA00022837"/>
    </source>
</evidence>
<accession>A0A3Q3W3F1</accession>
<dbReference type="InterPro" id="IPR035972">
    <property type="entry name" value="GLA-like_dom_SF"/>
</dbReference>
<evidence type="ECO:0000256" key="11">
    <source>
        <dbReference type="ARBA" id="ARBA00045222"/>
    </source>
</evidence>
<dbReference type="GO" id="GO:0001649">
    <property type="term" value="P:osteoblast differentiation"/>
    <property type="evidence" value="ECO:0007669"/>
    <property type="project" value="TreeGrafter"/>
</dbReference>
<keyword evidence="4" id="KW-0964">Secreted</keyword>
<comment type="subcellular location">
    <subcellularLocation>
        <location evidence="1">Secreted</location>
    </subcellularLocation>
</comment>
<sequence>MKALILFFICALLSVCLSMGGKEKCLSSSLYSAASDSDSNSDSSSSSESSESSESADVLSSESDSADSSDASSSEADSADSSDASSSESDSADSSDSTSSSSSSSSESSSTEGKQHFCFSACFWNIYFYFSLTKASKSDFAMFLPTAAEVVMKRDLAAILLRRRRAAPGDLTPLQMESLREVCELNDACDEMAETYGPIVF</sequence>
<evidence type="ECO:0000256" key="12">
    <source>
        <dbReference type="SAM" id="MobiDB-lite"/>
    </source>
</evidence>
<dbReference type="PROSITE" id="PS50998">
    <property type="entry name" value="GLA_2"/>
    <property type="match status" value="1"/>
</dbReference>
<dbReference type="GO" id="GO:1900076">
    <property type="term" value="P:regulation of cellular response to insulin stimulus"/>
    <property type="evidence" value="ECO:0007669"/>
    <property type="project" value="InterPro"/>
</dbReference>
<keyword evidence="3" id="KW-0301">Gamma-carboxyglutamic acid</keyword>
<evidence type="ECO:0000256" key="13">
    <source>
        <dbReference type="SAM" id="SignalP"/>
    </source>
</evidence>
<evidence type="ECO:0000256" key="2">
    <source>
        <dbReference type="ARBA" id="ARBA00008850"/>
    </source>
</evidence>
<dbReference type="PANTHER" id="PTHR14235">
    <property type="entry name" value="OSTEOCALCIN"/>
    <property type="match status" value="1"/>
</dbReference>
<evidence type="ECO:0000256" key="3">
    <source>
        <dbReference type="ARBA" id="ARBA00022479"/>
    </source>
</evidence>
<dbReference type="Ensembl" id="ENSMMOT00000010919.1">
    <property type="protein sequence ID" value="ENSMMOP00000010736.1"/>
    <property type="gene ID" value="ENSMMOG00000008282.1"/>
</dbReference>
<evidence type="ECO:0000313" key="15">
    <source>
        <dbReference type="Ensembl" id="ENSMMOP00000010736.1"/>
    </source>
</evidence>
<comment type="function">
    <text evidence="11">The carboxylated form is one of the main organic components of the bone matrix, which constitutes 1-2% of the total bone protein. The carboxylated form binds strongly to apatite and calcium.</text>
</comment>
<proteinExistence type="inferred from homology"/>
<dbReference type="GO" id="GO:0005576">
    <property type="term" value="C:extracellular region"/>
    <property type="evidence" value="ECO:0007669"/>
    <property type="project" value="UniProtKB-SubCell"/>
</dbReference>
<reference evidence="15" key="2">
    <citation type="submission" date="2025-09" db="UniProtKB">
        <authorList>
            <consortium name="Ensembl"/>
        </authorList>
    </citation>
    <scope>IDENTIFICATION</scope>
</reference>
<evidence type="ECO:0000256" key="10">
    <source>
        <dbReference type="ARBA" id="ARBA00033350"/>
    </source>
</evidence>
<dbReference type="GO" id="GO:0031214">
    <property type="term" value="P:biomineral tissue development"/>
    <property type="evidence" value="ECO:0007669"/>
    <property type="project" value="UniProtKB-KW"/>
</dbReference>
<keyword evidence="8" id="KW-1015">Disulfide bond</keyword>
<dbReference type="GO" id="GO:0008147">
    <property type="term" value="F:structural constituent of bone"/>
    <property type="evidence" value="ECO:0007669"/>
    <property type="project" value="TreeGrafter"/>
</dbReference>
<dbReference type="GO" id="GO:0046848">
    <property type="term" value="F:hydroxyapatite binding"/>
    <property type="evidence" value="ECO:0007669"/>
    <property type="project" value="TreeGrafter"/>
</dbReference>
<dbReference type="AlphaFoldDB" id="A0A3Q3W3F1"/>
<dbReference type="InterPro" id="IPR039176">
    <property type="entry name" value="Osteocalcin"/>
</dbReference>
<evidence type="ECO:0000256" key="9">
    <source>
        <dbReference type="ARBA" id="ARBA00030150"/>
    </source>
</evidence>
<feature type="region of interest" description="Disordered" evidence="12">
    <location>
        <begin position="32"/>
        <end position="112"/>
    </location>
</feature>
<feature type="compositionally biased region" description="Low complexity" evidence="12">
    <location>
        <begin position="32"/>
        <end position="110"/>
    </location>
</feature>
<evidence type="ECO:0000256" key="5">
    <source>
        <dbReference type="ARBA" id="ARBA00022591"/>
    </source>
</evidence>
<dbReference type="Pfam" id="PF25890">
    <property type="entry name" value="BGLAP_C"/>
    <property type="match status" value="1"/>
</dbReference>
<evidence type="ECO:0000256" key="8">
    <source>
        <dbReference type="ARBA" id="ARBA00023157"/>
    </source>
</evidence>
<dbReference type="GO" id="GO:0060348">
    <property type="term" value="P:bone development"/>
    <property type="evidence" value="ECO:0007669"/>
    <property type="project" value="InterPro"/>
</dbReference>
<dbReference type="GO" id="GO:0032571">
    <property type="term" value="P:response to vitamin K"/>
    <property type="evidence" value="ECO:0007669"/>
    <property type="project" value="InterPro"/>
</dbReference>
<dbReference type="PANTHER" id="PTHR14235:SF0">
    <property type="entry name" value="OSTEOCALCIN"/>
    <property type="match status" value="1"/>
</dbReference>
<dbReference type="InterPro" id="IPR000294">
    <property type="entry name" value="GLA_domain"/>
</dbReference>
<keyword evidence="13" id="KW-0732">Signal</keyword>
<keyword evidence="16" id="KW-1185">Reference proteome</keyword>
<reference evidence="15" key="1">
    <citation type="submission" date="2025-08" db="UniProtKB">
        <authorList>
            <consortium name="Ensembl"/>
        </authorList>
    </citation>
    <scope>IDENTIFICATION</scope>
</reference>
<protein>
    <recommendedName>
        <fullName evidence="9">Bone Gla protein</fullName>
    </recommendedName>
    <alternativeName>
        <fullName evidence="10">Gamma-carboxyglutamic acid-containing protein</fullName>
    </alternativeName>
</protein>
<evidence type="ECO:0000256" key="1">
    <source>
        <dbReference type="ARBA" id="ARBA00004613"/>
    </source>
</evidence>
<evidence type="ECO:0000259" key="14">
    <source>
        <dbReference type="PROSITE" id="PS50998"/>
    </source>
</evidence>
<organism evidence="15 16">
    <name type="scientific">Mola mola</name>
    <name type="common">Ocean sunfish</name>
    <name type="synonym">Tetraodon mola</name>
    <dbReference type="NCBI Taxonomy" id="94237"/>
    <lineage>
        <taxon>Eukaryota</taxon>
        <taxon>Metazoa</taxon>
        <taxon>Chordata</taxon>
        <taxon>Craniata</taxon>
        <taxon>Vertebrata</taxon>
        <taxon>Euteleostomi</taxon>
        <taxon>Actinopterygii</taxon>
        <taxon>Neopterygii</taxon>
        <taxon>Teleostei</taxon>
        <taxon>Neoteleostei</taxon>
        <taxon>Acanthomorphata</taxon>
        <taxon>Eupercaria</taxon>
        <taxon>Tetraodontiformes</taxon>
        <taxon>Molidae</taxon>
        <taxon>Mola</taxon>
    </lineage>
</organism>
<keyword evidence="7" id="KW-0106">Calcium</keyword>
<evidence type="ECO:0000256" key="4">
    <source>
        <dbReference type="ARBA" id="ARBA00022525"/>
    </source>
</evidence>
<feature type="chain" id="PRO_5018654473" description="Bone Gla protein" evidence="13">
    <location>
        <begin position="19"/>
        <end position="201"/>
    </location>
</feature>
<dbReference type="Proteomes" id="UP000261620">
    <property type="component" value="Unplaced"/>
</dbReference>
<name>A0A3Q3W3F1_MOLML</name>
<keyword evidence="5" id="KW-0091">Biomineralization</keyword>